<dbReference type="SMART" id="SM00267">
    <property type="entry name" value="GGDEF"/>
    <property type="match status" value="1"/>
</dbReference>
<dbReference type="CDD" id="cd01949">
    <property type="entry name" value="GGDEF"/>
    <property type="match status" value="1"/>
</dbReference>
<reference evidence="3" key="1">
    <citation type="submission" date="2019-08" db="EMBL/GenBank/DDBJ databases">
        <authorList>
            <person name="Kucharzyk K."/>
            <person name="Murdoch R.W."/>
            <person name="Higgins S."/>
            <person name="Loffler F."/>
        </authorList>
    </citation>
    <scope>NUCLEOTIDE SEQUENCE</scope>
</reference>
<dbReference type="SUPFAM" id="SSF55785">
    <property type="entry name" value="PYP-like sensor domain (PAS domain)"/>
    <property type="match status" value="3"/>
</dbReference>
<organism evidence="3">
    <name type="scientific">bioreactor metagenome</name>
    <dbReference type="NCBI Taxonomy" id="1076179"/>
    <lineage>
        <taxon>unclassified sequences</taxon>
        <taxon>metagenomes</taxon>
        <taxon>ecological metagenomes</taxon>
    </lineage>
</organism>
<dbReference type="Pfam" id="PF00990">
    <property type="entry name" value="GGDEF"/>
    <property type="match status" value="1"/>
</dbReference>
<keyword evidence="1" id="KW-0812">Transmembrane</keyword>
<dbReference type="InterPro" id="IPR000014">
    <property type="entry name" value="PAS"/>
</dbReference>
<dbReference type="InterPro" id="IPR000160">
    <property type="entry name" value="GGDEF_dom"/>
</dbReference>
<dbReference type="EMBL" id="VSSQ01000664">
    <property type="protein sequence ID" value="MPL99399.1"/>
    <property type="molecule type" value="Genomic_DNA"/>
</dbReference>
<dbReference type="PANTHER" id="PTHR44757:SF2">
    <property type="entry name" value="BIOFILM ARCHITECTURE MAINTENANCE PROTEIN MBAA"/>
    <property type="match status" value="1"/>
</dbReference>
<dbReference type="Gene3D" id="3.30.70.270">
    <property type="match status" value="1"/>
</dbReference>
<dbReference type="InterPro" id="IPR043128">
    <property type="entry name" value="Rev_trsase/Diguanyl_cyclase"/>
</dbReference>
<dbReference type="PANTHER" id="PTHR44757">
    <property type="entry name" value="DIGUANYLATE CYCLASE DGCP"/>
    <property type="match status" value="1"/>
</dbReference>
<gene>
    <name evidence="3" type="ORF">SDC9_45617</name>
</gene>
<sequence>MSFDEEPAEVFLIFRGREFDMEQKKPYLLYLLIAELAIGIGCILYAVVYPGAPFLPNPAYGAGGQVLTVHVAVSIWVFAFLVFTAAILLAVAVISKKNKTNQNVDSIVSLALFILLAAVWIFFEGGVPSAYIANLYVMRLVSFFCFHLLPAPFLLFIKDLCGLGKRCFTVLFLLLFALYAGNLVWLVTRKFEYPHTLFLVHILIGVSLAASLWICAVELLRNKNYETSELLIGLIIFTVISAANLLLFYTEQDRDYSLYLFGLVVLIFMFSMGAARRIAVNFSKARNFSAIAAAIPTGIFSARNDEHMTLLYANESYYQMYGYSSKREAQGDGMTCADQMIADCELPGANAARIASIRQGERHIEIETREKDRWGKEMWVMNRLEYQPENDEIIGSVIDITDRKRMEEELRIREEEYRVAVEQSDKYVSRYDISTRTIYLRRNIMELMGLEAVVPDMPYSFINTGYLEEESAQEFISFYEAINRGEPFGEVNIHMRSARSPEYCWYHIVFTTIYNGEGKAISAIISCEDISNLHEKEVAYRRWRQNLEAISQDSIVCYEHNLTKDICDREEGKPEMLLRGQVPLKMDEMANYNAEHFVCEEDTGRFLEFFNRKRLQQSFRSGTSEESLEYRQKSKKGLHWVRSVVQMIEDPFSSDIRAFVRFQDIDSEKKEQMRLQTQSREDALTGLLNRSEFVRQINKLLDSSPPGTQHAFLMIDLDGFKQVNDRLGHVVGDRVLSELSHDLKALLRSGDLIGRIGGDEIMLCLKNIPYDDAIVRRAVLIRKLLTKKLDDNITITGSLGVALYPRDGLTFEALYQRADLALYQAKAQGRNRYVFYHASMDAGAHAHADTSGEMPDVVLESERNKRIDNLIREIDAVAHRQSEDERYRLIMENSTQAIMDLNLETGVCFRSESLGEYEFSHVEDRVLYDGNGAIQGVYPDDLEAVKEMYRQVRQGKPVVEAVLRFRKINGAYVRCRVMVISIFGTDEKRTRLIATFTELPMKNEE</sequence>
<name>A0A644W6L3_9ZZZZ</name>
<dbReference type="InterPro" id="IPR029787">
    <property type="entry name" value="Nucleotide_cyclase"/>
</dbReference>
<feature type="domain" description="GGDEF" evidence="2">
    <location>
        <begin position="708"/>
        <end position="838"/>
    </location>
</feature>
<keyword evidence="1" id="KW-1133">Transmembrane helix</keyword>
<dbReference type="Gene3D" id="3.30.450.20">
    <property type="entry name" value="PAS domain"/>
    <property type="match status" value="3"/>
</dbReference>
<protein>
    <recommendedName>
        <fullName evidence="2">GGDEF domain-containing protein</fullName>
    </recommendedName>
</protein>
<feature type="transmembrane region" description="Helical" evidence="1">
    <location>
        <begin position="256"/>
        <end position="275"/>
    </location>
</feature>
<feature type="transmembrane region" description="Helical" evidence="1">
    <location>
        <begin position="106"/>
        <end position="123"/>
    </location>
</feature>
<dbReference type="CDD" id="cd00130">
    <property type="entry name" value="PAS"/>
    <property type="match status" value="1"/>
</dbReference>
<dbReference type="Pfam" id="PF13188">
    <property type="entry name" value="PAS_8"/>
    <property type="match status" value="1"/>
</dbReference>
<feature type="transmembrane region" description="Helical" evidence="1">
    <location>
        <begin position="168"/>
        <end position="186"/>
    </location>
</feature>
<evidence type="ECO:0000256" key="1">
    <source>
        <dbReference type="SAM" id="Phobius"/>
    </source>
</evidence>
<feature type="transmembrane region" description="Helical" evidence="1">
    <location>
        <begin position="69"/>
        <end position="94"/>
    </location>
</feature>
<proteinExistence type="predicted"/>
<feature type="transmembrane region" description="Helical" evidence="1">
    <location>
        <begin position="135"/>
        <end position="156"/>
    </location>
</feature>
<feature type="transmembrane region" description="Helical" evidence="1">
    <location>
        <begin position="198"/>
        <end position="219"/>
    </location>
</feature>
<evidence type="ECO:0000259" key="2">
    <source>
        <dbReference type="PROSITE" id="PS50887"/>
    </source>
</evidence>
<dbReference type="PROSITE" id="PS50887">
    <property type="entry name" value="GGDEF"/>
    <property type="match status" value="1"/>
</dbReference>
<comment type="caution">
    <text evidence="3">The sequence shown here is derived from an EMBL/GenBank/DDBJ whole genome shotgun (WGS) entry which is preliminary data.</text>
</comment>
<dbReference type="InterPro" id="IPR035965">
    <property type="entry name" value="PAS-like_dom_sf"/>
</dbReference>
<keyword evidence="1" id="KW-0472">Membrane</keyword>
<dbReference type="NCBIfam" id="TIGR00229">
    <property type="entry name" value="sensory_box"/>
    <property type="match status" value="1"/>
</dbReference>
<accession>A0A644W6L3</accession>
<evidence type="ECO:0000313" key="3">
    <source>
        <dbReference type="EMBL" id="MPL99399.1"/>
    </source>
</evidence>
<dbReference type="SUPFAM" id="SSF55073">
    <property type="entry name" value="Nucleotide cyclase"/>
    <property type="match status" value="1"/>
</dbReference>
<dbReference type="InterPro" id="IPR052155">
    <property type="entry name" value="Biofilm_reg_signaling"/>
</dbReference>
<dbReference type="NCBIfam" id="TIGR00254">
    <property type="entry name" value="GGDEF"/>
    <property type="match status" value="1"/>
</dbReference>
<feature type="transmembrane region" description="Helical" evidence="1">
    <location>
        <begin position="27"/>
        <end position="49"/>
    </location>
</feature>
<dbReference type="AlphaFoldDB" id="A0A644W6L3"/>
<feature type="transmembrane region" description="Helical" evidence="1">
    <location>
        <begin position="231"/>
        <end position="250"/>
    </location>
</feature>